<gene>
    <name evidence="2" type="ORF">F0357_11595</name>
</gene>
<organism evidence="2 3">
    <name type="scientific">Segnochrobactrum spirostomi</name>
    <dbReference type="NCBI Taxonomy" id="2608987"/>
    <lineage>
        <taxon>Bacteria</taxon>
        <taxon>Pseudomonadati</taxon>
        <taxon>Pseudomonadota</taxon>
        <taxon>Alphaproteobacteria</taxon>
        <taxon>Hyphomicrobiales</taxon>
        <taxon>Segnochrobactraceae</taxon>
        <taxon>Segnochrobactrum</taxon>
    </lineage>
</organism>
<dbReference type="Pfam" id="PF06776">
    <property type="entry name" value="IalB"/>
    <property type="match status" value="1"/>
</dbReference>
<protein>
    <recommendedName>
        <fullName evidence="4">Invasion associated locus B family protein</fullName>
    </recommendedName>
</protein>
<dbReference type="AlphaFoldDB" id="A0A6A7Y2H4"/>
<sequence length="179" mass="18611">MFSGLFSALVGTCLPALFVSGPAFAQAAAPAAGKEPTLLKQNGDWAAYSHGSGAAKQCFAMTTPKTKSPANLNHGDVFFFVSNRPAENIRMEPSILVGYNFQENSKVVVDIDGQKFNLFTKGDGAWVESAPQEAALIAAMKKGKAMKVAGTSGRGNPTGYTFSLSGISATLADVAKACP</sequence>
<evidence type="ECO:0000313" key="2">
    <source>
        <dbReference type="EMBL" id="MQT13274.1"/>
    </source>
</evidence>
<evidence type="ECO:0000256" key="1">
    <source>
        <dbReference type="SAM" id="SignalP"/>
    </source>
</evidence>
<dbReference type="Proteomes" id="UP000332515">
    <property type="component" value="Unassembled WGS sequence"/>
</dbReference>
<name>A0A6A7Y2H4_9HYPH</name>
<accession>A0A6A7Y2H4</accession>
<reference evidence="2 3" key="1">
    <citation type="submission" date="2019-09" db="EMBL/GenBank/DDBJ databases">
        <title>Segnochrobactrum spirostomi gen. nov., sp. nov., isolated from the ciliate Spirostomum cf. yagiui and description of a novel family, Segnochrobactraceae fam. nov. within the order Rhizobiales of the class Alphaproteobacteria.</title>
        <authorList>
            <person name="Akter S."/>
            <person name="Shazib S.U.A."/>
            <person name="Shin M.K."/>
        </authorList>
    </citation>
    <scope>NUCLEOTIDE SEQUENCE [LARGE SCALE GENOMIC DNA]</scope>
    <source>
        <strain evidence="2 3">Sp-1</strain>
    </source>
</reference>
<dbReference type="InterPro" id="IPR038696">
    <property type="entry name" value="IalB_sf"/>
</dbReference>
<evidence type="ECO:0000313" key="3">
    <source>
        <dbReference type="Proteomes" id="UP000332515"/>
    </source>
</evidence>
<feature type="signal peptide" evidence="1">
    <location>
        <begin position="1"/>
        <end position="25"/>
    </location>
</feature>
<keyword evidence="1" id="KW-0732">Signal</keyword>
<keyword evidence="3" id="KW-1185">Reference proteome</keyword>
<comment type="caution">
    <text evidence="2">The sequence shown here is derived from an EMBL/GenBank/DDBJ whole genome shotgun (WGS) entry which is preliminary data.</text>
</comment>
<feature type="chain" id="PRO_5025567963" description="Invasion associated locus B family protein" evidence="1">
    <location>
        <begin position="26"/>
        <end position="179"/>
    </location>
</feature>
<dbReference type="Gene3D" id="2.60.40.1880">
    <property type="entry name" value="Invasion associated locus B (IalB) protein"/>
    <property type="match status" value="1"/>
</dbReference>
<dbReference type="EMBL" id="VWNA01000001">
    <property type="protein sequence ID" value="MQT13274.1"/>
    <property type="molecule type" value="Genomic_DNA"/>
</dbReference>
<dbReference type="InterPro" id="IPR010642">
    <property type="entry name" value="Invasion_prot_B"/>
</dbReference>
<evidence type="ECO:0008006" key="4">
    <source>
        <dbReference type="Google" id="ProtNLM"/>
    </source>
</evidence>
<proteinExistence type="predicted"/>